<dbReference type="Gene3D" id="3.40.430.10">
    <property type="entry name" value="Dihydrofolate Reductase, subunit A"/>
    <property type="match status" value="1"/>
</dbReference>
<dbReference type="Gene3D" id="3.40.140.10">
    <property type="entry name" value="Cytidine Deaminase, domain 2"/>
    <property type="match status" value="1"/>
</dbReference>
<protein>
    <submittedName>
        <fullName evidence="12">Riboflavin biosynthesis protein RibD</fullName>
    </submittedName>
</protein>
<dbReference type="AlphaFoldDB" id="A0A5B8RGJ9"/>
<keyword evidence="5" id="KW-0479">Metal-binding</keyword>
<dbReference type="InterPro" id="IPR016193">
    <property type="entry name" value="Cytidine_deaminase-like"/>
</dbReference>
<accession>A0A5B8RGJ9</accession>
<dbReference type="GO" id="GO:0008703">
    <property type="term" value="F:5-amino-6-(5-phosphoribosylamino)uracil reductase activity"/>
    <property type="evidence" value="ECO:0007669"/>
    <property type="project" value="InterPro"/>
</dbReference>
<dbReference type="GO" id="GO:0009231">
    <property type="term" value="P:riboflavin biosynthetic process"/>
    <property type="evidence" value="ECO:0007669"/>
    <property type="project" value="UniProtKB-UniPathway"/>
</dbReference>
<gene>
    <name evidence="12" type="primary">ribD_1</name>
    <name evidence="12" type="ORF">KBTEX_04067</name>
</gene>
<dbReference type="PANTHER" id="PTHR38011:SF7">
    <property type="entry name" value="2,5-DIAMINO-6-RIBOSYLAMINO-4(3H)-PYRIMIDINONE 5'-PHOSPHATE REDUCTASE"/>
    <property type="match status" value="1"/>
</dbReference>
<dbReference type="PROSITE" id="PS00903">
    <property type="entry name" value="CYT_DCMP_DEAMINASES_1"/>
    <property type="match status" value="1"/>
</dbReference>
<keyword evidence="6" id="KW-0378">Hydrolase</keyword>
<dbReference type="InterPro" id="IPR002734">
    <property type="entry name" value="RibDG_C"/>
</dbReference>
<comment type="cofactor">
    <cofactor evidence="1">
        <name>Zn(2+)</name>
        <dbReference type="ChEBI" id="CHEBI:29105"/>
    </cofactor>
</comment>
<dbReference type="GO" id="GO:0008270">
    <property type="term" value="F:zinc ion binding"/>
    <property type="evidence" value="ECO:0007669"/>
    <property type="project" value="InterPro"/>
</dbReference>
<organism evidence="12">
    <name type="scientific">uncultured organism</name>
    <dbReference type="NCBI Taxonomy" id="155900"/>
    <lineage>
        <taxon>unclassified sequences</taxon>
        <taxon>environmental samples</taxon>
    </lineage>
</organism>
<dbReference type="NCBIfam" id="TIGR00326">
    <property type="entry name" value="eubact_ribD"/>
    <property type="match status" value="1"/>
</dbReference>
<sequence length="377" mass="38974">MTGGSEPDPGSFSATDHALMARAIRLARRGLYTTDPNPRVGCVIARAGEIVGEGWHERAGGPHAEVHALRAAGAAAHGATAYVTLEPCAHHGRTPPCADALAEAGVARVVVAGTDPNPAVAGGGLERLRGAGVDVAAGLMAAQARGLNPGFLRRMAEGMPWVRVKLAASLDGRTAMASGESRWITGAPARRDVHRWRARSSAMLTGIGTVLADDPALTVRDVDAPVVQPARYVIDPSLRLPETARLVTDGGGVTVFCSWPDDARVASLEAAGARVVPLPPDPEGRPVLTAVLAAMARDGVNEVMVEAGPTLAGAVVAAGLADELIVYYAPHLMGDAARGLLVLPELEAMADRIPLRVTDRRQVGDDLRLVLAPAGEG</sequence>
<evidence type="ECO:0000259" key="11">
    <source>
        <dbReference type="PROSITE" id="PS51747"/>
    </source>
</evidence>
<evidence type="ECO:0000256" key="8">
    <source>
        <dbReference type="ARBA" id="ARBA00022857"/>
    </source>
</evidence>
<evidence type="ECO:0000256" key="9">
    <source>
        <dbReference type="ARBA" id="ARBA00023002"/>
    </source>
</evidence>
<dbReference type="FunFam" id="3.40.140.10:FF:000025">
    <property type="entry name" value="Riboflavin biosynthesis protein RibD"/>
    <property type="match status" value="1"/>
</dbReference>
<keyword evidence="9" id="KW-0560">Oxidoreductase</keyword>
<evidence type="ECO:0000256" key="7">
    <source>
        <dbReference type="ARBA" id="ARBA00022833"/>
    </source>
</evidence>
<keyword evidence="7" id="KW-0862">Zinc</keyword>
<dbReference type="Pfam" id="PF00383">
    <property type="entry name" value="dCMP_cyt_deam_1"/>
    <property type="match status" value="1"/>
</dbReference>
<comment type="pathway">
    <text evidence="2">Cofactor biosynthesis; riboflavin biosynthesis; 5-amino-6-(D-ribitylamino)uracil from GTP: step 2/4.</text>
</comment>
<dbReference type="SUPFAM" id="SSF53597">
    <property type="entry name" value="Dihydrofolate reductase-like"/>
    <property type="match status" value="1"/>
</dbReference>
<comment type="pathway">
    <text evidence="3">Cofactor biosynthesis; riboflavin biosynthesis; 5-amino-6-(D-ribitylamino)uracil from GTP: step 3/4.</text>
</comment>
<dbReference type="PIRSF" id="PIRSF006769">
    <property type="entry name" value="RibD"/>
    <property type="match status" value="1"/>
</dbReference>
<dbReference type="NCBIfam" id="TIGR00227">
    <property type="entry name" value="ribD_Cterm"/>
    <property type="match status" value="1"/>
</dbReference>
<dbReference type="UniPathway" id="UPA00275">
    <property type="reaction ID" value="UER00401"/>
</dbReference>
<reference evidence="12" key="1">
    <citation type="submission" date="2019-06" db="EMBL/GenBank/DDBJ databases">
        <authorList>
            <person name="Murdoch R.W."/>
            <person name="Fathepure B."/>
        </authorList>
    </citation>
    <scope>NUCLEOTIDE SEQUENCE</scope>
</reference>
<evidence type="ECO:0000313" key="12">
    <source>
        <dbReference type="EMBL" id="QEA07706.1"/>
    </source>
</evidence>
<dbReference type="PROSITE" id="PS51747">
    <property type="entry name" value="CYT_DCMP_DEAMINASES_2"/>
    <property type="match status" value="1"/>
</dbReference>
<feature type="domain" description="CMP/dCMP-type deaminase" evidence="11">
    <location>
        <begin position="14"/>
        <end position="136"/>
    </location>
</feature>
<dbReference type="GO" id="GO:0050661">
    <property type="term" value="F:NADP binding"/>
    <property type="evidence" value="ECO:0007669"/>
    <property type="project" value="InterPro"/>
</dbReference>
<dbReference type="PANTHER" id="PTHR38011">
    <property type="entry name" value="DIHYDROFOLATE REDUCTASE FAMILY PROTEIN (AFU_ORTHOLOGUE AFUA_8G06820)"/>
    <property type="match status" value="1"/>
</dbReference>
<keyword evidence="4" id="KW-0686">Riboflavin biosynthesis</keyword>
<dbReference type="InterPro" id="IPR011549">
    <property type="entry name" value="RibD_C"/>
</dbReference>
<dbReference type="CDD" id="cd01284">
    <property type="entry name" value="Riboflavin_deaminase-reductase"/>
    <property type="match status" value="1"/>
</dbReference>
<keyword evidence="8" id="KW-0521">NADP</keyword>
<dbReference type="InterPro" id="IPR002125">
    <property type="entry name" value="CMP_dCMP_dom"/>
</dbReference>
<keyword evidence="10" id="KW-0511">Multifunctional enzyme</keyword>
<dbReference type="EMBL" id="MN079333">
    <property type="protein sequence ID" value="QEA07706.1"/>
    <property type="molecule type" value="Genomic_DNA"/>
</dbReference>
<evidence type="ECO:0000256" key="6">
    <source>
        <dbReference type="ARBA" id="ARBA00022801"/>
    </source>
</evidence>
<dbReference type="Pfam" id="PF01872">
    <property type="entry name" value="RibD_C"/>
    <property type="match status" value="1"/>
</dbReference>
<dbReference type="InterPro" id="IPR050765">
    <property type="entry name" value="Riboflavin_Biosynth_HTPR"/>
</dbReference>
<dbReference type="InterPro" id="IPR024072">
    <property type="entry name" value="DHFR-like_dom_sf"/>
</dbReference>
<name>A0A5B8RGJ9_9ZZZZ</name>
<proteinExistence type="predicted"/>
<dbReference type="InterPro" id="IPR016192">
    <property type="entry name" value="APOBEC/CMP_deaminase_Zn-bd"/>
</dbReference>
<evidence type="ECO:0000256" key="10">
    <source>
        <dbReference type="ARBA" id="ARBA00023268"/>
    </source>
</evidence>
<evidence type="ECO:0000256" key="1">
    <source>
        <dbReference type="ARBA" id="ARBA00001947"/>
    </source>
</evidence>
<evidence type="ECO:0000256" key="5">
    <source>
        <dbReference type="ARBA" id="ARBA00022723"/>
    </source>
</evidence>
<evidence type="ECO:0000256" key="2">
    <source>
        <dbReference type="ARBA" id="ARBA00004882"/>
    </source>
</evidence>
<dbReference type="GO" id="GO:0008835">
    <property type="term" value="F:diaminohydroxyphosphoribosylaminopyrimidine deaminase activity"/>
    <property type="evidence" value="ECO:0007669"/>
    <property type="project" value="InterPro"/>
</dbReference>
<evidence type="ECO:0000256" key="3">
    <source>
        <dbReference type="ARBA" id="ARBA00004910"/>
    </source>
</evidence>
<dbReference type="InterPro" id="IPR004794">
    <property type="entry name" value="Eubact_RibD"/>
</dbReference>
<dbReference type="SUPFAM" id="SSF53927">
    <property type="entry name" value="Cytidine deaminase-like"/>
    <property type="match status" value="1"/>
</dbReference>
<evidence type="ECO:0000256" key="4">
    <source>
        <dbReference type="ARBA" id="ARBA00022619"/>
    </source>
</evidence>